<dbReference type="Gene3D" id="3.40.50.300">
    <property type="entry name" value="P-loop containing nucleotide triphosphate hydrolases"/>
    <property type="match status" value="1"/>
</dbReference>
<dbReference type="SUPFAM" id="SSF52540">
    <property type="entry name" value="P-loop containing nucleoside triphosphate hydrolases"/>
    <property type="match status" value="1"/>
</dbReference>
<evidence type="ECO:0000313" key="3">
    <source>
        <dbReference type="Proteomes" id="UP000502377"/>
    </source>
</evidence>
<dbReference type="InterPro" id="IPR006073">
    <property type="entry name" value="GTP-bd"/>
</dbReference>
<proteinExistence type="predicted"/>
<dbReference type="EMBL" id="CP012543">
    <property type="protein sequence ID" value="QCD47536.1"/>
    <property type="molecule type" value="Genomic_DNA"/>
</dbReference>
<sequence>MSIACNVLIIGKTGTGKSSFANYLFDVDKFTTGSGEPVTSWAENFQAYHFEKKGIKINVYDSVGLEPDNQTKWMGELDKFLVQKQSKKDPNEIIHLLFYIINASSARIELGEIDKIKEIKEKYDIDGVVVLTHCDVADNDTLCQLEKTCEQNNLKSIKICSISRKTRAGVQSQKCGKDEAVKILLSSSYDKVGRELSIATYDSVIGYMEQTRKKLKDKISLLDFGLFKSDKDKFQHEFAAAIKPILEDIQNEKIIPQNYISYKQFLDEFSNEYKGEDVFSENFKKLKAKVEEFKSYFAVNNCLPISLLSIVLGSGFLAMGFNVFIPLGIKAIRNSMQLNLIDSKIDIFIDELLKEKYAIMQEDKNLSSDDIRRLEVLKDYTQILLKFEDMPFLKYNISSMPFNLLTLAILLIPFDQVTEKLVVLFSSLGDTPFEKLCKSIDDAISKDDFKEIFRATKDACRYINHNNYQEFENHKKAKEILHKGIKIIQERFDKATTIADKAKNGKKISTDEMEYMKNMLNDIS</sequence>
<feature type="domain" description="G" evidence="1">
    <location>
        <begin position="7"/>
        <end position="123"/>
    </location>
</feature>
<reference evidence="2 3" key="1">
    <citation type="submission" date="2016-07" db="EMBL/GenBank/DDBJ databases">
        <title>Comparative genomics of the Campylobacter concisus group.</title>
        <authorList>
            <person name="Miller W.G."/>
            <person name="Yee E."/>
            <person name="Chapman M.H."/>
            <person name="Huynh S."/>
            <person name="Bono J.L."/>
            <person name="On S.L.W."/>
            <person name="StLeger J."/>
            <person name="Foster G."/>
            <person name="Parker C.T."/>
        </authorList>
    </citation>
    <scope>NUCLEOTIDE SEQUENCE [LARGE SCALE GENOMIC DNA]</scope>
    <source>
        <strain evidence="2 3">ATCC 33238</strain>
    </source>
</reference>
<dbReference type="KEGG" id="crx:CRECT_1920"/>
<evidence type="ECO:0000259" key="1">
    <source>
        <dbReference type="Pfam" id="PF01926"/>
    </source>
</evidence>
<protein>
    <submittedName>
        <fullName evidence="2">GTP-binding protein, Ras family</fullName>
    </submittedName>
</protein>
<organism evidence="2 3">
    <name type="scientific">Campylobacter rectus</name>
    <name type="common">Wolinella recta</name>
    <dbReference type="NCBI Taxonomy" id="203"/>
    <lineage>
        <taxon>Bacteria</taxon>
        <taxon>Pseudomonadati</taxon>
        <taxon>Campylobacterota</taxon>
        <taxon>Epsilonproteobacteria</taxon>
        <taxon>Campylobacterales</taxon>
        <taxon>Campylobacteraceae</taxon>
        <taxon>Campylobacter</taxon>
    </lineage>
</organism>
<dbReference type="CDD" id="cd00882">
    <property type="entry name" value="Ras_like_GTPase"/>
    <property type="match status" value="1"/>
</dbReference>
<dbReference type="InterPro" id="IPR027417">
    <property type="entry name" value="P-loop_NTPase"/>
</dbReference>
<dbReference type="Proteomes" id="UP000502377">
    <property type="component" value="Chromosome"/>
</dbReference>
<dbReference type="AlphaFoldDB" id="A0A6G5QQ02"/>
<evidence type="ECO:0000313" key="2">
    <source>
        <dbReference type="EMBL" id="QCD47536.1"/>
    </source>
</evidence>
<dbReference type="RefSeq" id="WP_002944941.1">
    <property type="nucleotide sequence ID" value="NZ_CAUTXX010000099.1"/>
</dbReference>
<gene>
    <name evidence="2" type="ORF">CRECT_1920</name>
</gene>
<accession>A0A6G5QQ02</accession>
<dbReference type="GO" id="GO:0005525">
    <property type="term" value="F:GTP binding"/>
    <property type="evidence" value="ECO:0007669"/>
    <property type="project" value="InterPro"/>
</dbReference>
<name>A0A6G5QQ02_CAMRE</name>
<dbReference type="Pfam" id="PF01926">
    <property type="entry name" value="MMR_HSR1"/>
    <property type="match status" value="1"/>
</dbReference>